<organism evidence="7 8">
    <name type="scientific">Candidatus Magasanikbacteria bacterium GW2011_GWA2_46_17</name>
    <dbReference type="NCBI Taxonomy" id="1619042"/>
    <lineage>
        <taxon>Bacteria</taxon>
        <taxon>Candidatus Magasanikiibacteriota</taxon>
    </lineage>
</organism>
<dbReference type="AlphaFoldDB" id="A0A0G1P365"/>
<dbReference type="PATRIC" id="fig|1619042.3.peg.68"/>
<dbReference type="InterPro" id="IPR036227">
    <property type="entry name" value="Ribosomal_uL15/eL18_sf"/>
</dbReference>
<keyword evidence="2 4" id="KW-0687">Ribonucleoprotein</keyword>
<keyword evidence="1 4" id="KW-0689">Ribosomal protein</keyword>
<dbReference type="PROSITE" id="PS00475">
    <property type="entry name" value="RIBOSOMAL_L15"/>
    <property type="match status" value="1"/>
</dbReference>
<dbReference type="Pfam" id="PF00828">
    <property type="entry name" value="Ribosomal_L27A"/>
    <property type="match status" value="1"/>
</dbReference>
<evidence type="ECO:0000259" key="6">
    <source>
        <dbReference type="Pfam" id="PF00828"/>
    </source>
</evidence>
<evidence type="ECO:0000256" key="1">
    <source>
        <dbReference type="ARBA" id="ARBA00022980"/>
    </source>
</evidence>
<comment type="caution">
    <text evidence="7">The sequence shown here is derived from an EMBL/GenBank/DDBJ whole genome shotgun (WGS) entry which is preliminary data.</text>
</comment>
<dbReference type="InterPro" id="IPR021131">
    <property type="entry name" value="Ribosomal_uL15/eL18"/>
</dbReference>
<evidence type="ECO:0000256" key="4">
    <source>
        <dbReference type="RuleBase" id="RU003888"/>
    </source>
</evidence>
<dbReference type="Proteomes" id="UP000034175">
    <property type="component" value="Unassembled WGS sequence"/>
</dbReference>
<comment type="similarity">
    <text evidence="4">Belongs to the universal ribosomal protein uL15 family.</text>
</comment>
<dbReference type="GO" id="GO:1990904">
    <property type="term" value="C:ribonucleoprotein complex"/>
    <property type="evidence" value="ECO:0007669"/>
    <property type="project" value="UniProtKB-KW"/>
</dbReference>
<evidence type="ECO:0000256" key="3">
    <source>
        <dbReference type="ARBA" id="ARBA00035497"/>
    </source>
</evidence>
<dbReference type="EMBL" id="LCMA01000001">
    <property type="protein sequence ID" value="KKU27339.1"/>
    <property type="molecule type" value="Genomic_DNA"/>
</dbReference>
<feature type="domain" description="Large ribosomal subunit protein uL15/eL18" evidence="6">
    <location>
        <begin position="8"/>
        <end position="75"/>
    </location>
</feature>
<accession>A0A0G1P365</accession>
<protein>
    <recommendedName>
        <fullName evidence="3 5">50S ribosomal protein L15</fullName>
    </recommendedName>
</protein>
<dbReference type="Gene3D" id="3.100.10.10">
    <property type="match status" value="1"/>
</dbReference>
<dbReference type="GO" id="GO:0003735">
    <property type="term" value="F:structural constituent of ribosome"/>
    <property type="evidence" value="ECO:0007669"/>
    <property type="project" value="InterPro"/>
</dbReference>
<gene>
    <name evidence="7" type="ORF">UX39_C0001G0059</name>
</gene>
<evidence type="ECO:0000256" key="5">
    <source>
        <dbReference type="RuleBase" id="RU003889"/>
    </source>
</evidence>
<name>A0A0G1P365_9BACT</name>
<evidence type="ECO:0000256" key="2">
    <source>
        <dbReference type="ARBA" id="ARBA00023274"/>
    </source>
</evidence>
<dbReference type="SUPFAM" id="SSF52080">
    <property type="entry name" value="Ribosomal proteins L15p and L18e"/>
    <property type="match status" value="1"/>
</dbReference>
<evidence type="ECO:0000313" key="7">
    <source>
        <dbReference type="EMBL" id="KKU27339.1"/>
    </source>
</evidence>
<dbReference type="InterPro" id="IPR001196">
    <property type="entry name" value="Ribosomal_uL15_CS"/>
</dbReference>
<reference evidence="7 8" key="1">
    <citation type="journal article" date="2015" name="Nature">
        <title>rRNA introns, odd ribosomes, and small enigmatic genomes across a large radiation of phyla.</title>
        <authorList>
            <person name="Brown C.T."/>
            <person name="Hug L.A."/>
            <person name="Thomas B.C."/>
            <person name="Sharon I."/>
            <person name="Castelle C.J."/>
            <person name="Singh A."/>
            <person name="Wilkins M.J."/>
            <person name="Williams K.H."/>
            <person name="Banfield J.F."/>
        </authorList>
    </citation>
    <scope>NUCLEOTIDE SEQUENCE [LARGE SCALE GENOMIC DNA]</scope>
</reference>
<sequence length="76" mass="7979">MRQKPAEVALEKLEKNFAEGETVTLASLREKGLVGKNAMAVKILSAGAISKKISVQGILLTKSAAEKIKTAGGEVK</sequence>
<dbReference type="GO" id="GO:0006412">
    <property type="term" value="P:translation"/>
    <property type="evidence" value="ECO:0007669"/>
    <property type="project" value="InterPro"/>
</dbReference>
<evidence type="ECO:0000313" key="8">
    <source>
        <dbReference type="Proteomes" id="UP000034175"/>
    </source>
</evidence>
<proteinExistence type="inferred from homology"/>
<dbReference type="GO" id="GO:0005840">
    <property type="term" value="C:ribosome"/>
    <property type="evidence" value="ECO:0007669"/>
    <property type="project" value="UniProtKB-KW"/>
</dbReference>